<organism evidence="2 3">
    <name type="scientific">Letharia columbiana</name>
    <dbReference type="NCBI Taxonomy" id="112416"/>
    <lineage>
        <taxon>Eukaryota</taxon>
        <taxon>Fungi</taxon>
        <taxon>Dikarya</taxon>
        <taxon>Ascomycota</taxon>
        <taxon>Pezizomycotina</taxon>
        <taxon>Lecanoromycetes</taxon>
        <taxon>OSLEUM clade</taxon>
        <taxon>Lecanoromycetidae</taxon>
        <taxon>Lecanorales</taxon>
        <taxon>Lecanorineae</taxon>
        <taxon>Parmeliaceae</taxon>
        <taxon>Letharia</taxon>
    </lineage>
</organism>
<dbReference type="Proteomes" id="UP000578531">
    <property type="component" value="Unassembled WGS sequence"/>
</dbReference>
<proteinExistence type="predicted"/>
<comment type="caution">
    <text evidence="2">The sequence shown here is derived from an EMBL/GenBank/DDBJ whole genome shotgun (WGS) entry which is preliminary data.</text>
</comment>
<dbReference type="Pfam" id="PF26639">
    <property type="entry name" value="Het-6_barrel"/>
    <property type="match status" value="1"/>
</dbReference>
<dbReference type="InterPro" id="IPR010730">
    <property type="entry name" value="HET"/>
</dbReference>
<name>A0A8H6FZM7_9LECA</name>
<dbReference type="InterPro" id="IPR052895">
    <property type="entry name" value="HetReg/Transcr_Mod"/>
</dbReference>
<gene>
    <name evidence="2" type="ORF">HO173_004013</name>
</gene>
<dbReference type="RefSeq" id="XP_037167130.1">
    <property type="nucleotide sequence ID" value="XM_037305937.1"/>
</dbReference>
<accession>A0A8H6FZM7</accession>
<sequence length="631" mass="70709">MASQGFFKYTQLQPLLNMTRVVNILPGDHSSPIQCEVRAINLDKPPLYCALSYVWGKHSKGYKIFIDQTEMGVTQSLYETLQHLRSHEETRTFWIDAICINQLDIAEKSAQVRKMQQIYGRSIGVLIWLGPEGDGSASALALASIISAYWSDQALNLSDAESEFRSKSLADLSTLLDECNSKCDTTPVEAFRSLITRDWFERVWTVQEAAAPVKTKTIQCGDSKIDWWSFIAAAKFLSHAIQRPDLKVYFPNTSALGTTSMRGLFNLDHLQRLVGGGKYQADLLGTLANYRHYKATDPRDKVYALLGLVTEALTEILVCDYVLDLPTVYLKVAEHCILHRGSLECLGYCNPSSRDLDLPSWVPNWRDPSVRHPLAYLSKHRPSICASDPAAKSIYSSSADVTSQKRHLSFSKLQKPKLVTEGFCIGKAVATGLPYYQGANRDSESDVIKGWQPENLQGVYEPTGETILEAFSRTIVADVAEKGPLRERGYSIDWSFWRSTKDYTQQPASPQRRLEWGSLLFATVGRSFVLSENGYMCLAPGETRPGDEICLLLGGHVFYILRPVGESWSFVGECYVHGFMDGEAMSLLVNGTFELQEFTIVQMSYNPPATLVYRTTSGFCRMFAKIVKRAN</sequence>
<evidence type="ECO:0000259" key="1">
    <source>
        <dbReference type="Pfam" id="PF06985"/>
    </source>
</evidence>
<dbReference type="GeneID" id="59285678"/>
<dbReference type="OrthoDB" id="5416609at2759"/>
<keyword evidence="3" id="KW-1185">Reference proteome</keyword>
<feature type="domain" description="Heterokaryon incompatibility" evidence="1">
    <location>
        <begin position="48"/>
        <end position="208"/>
    </location>
</feature>
<dbReference type="EMBL" id="JACCJC010000012">
    <property type="protein sequence ID" value="KAF6237812.1"/>
    <property type="molecule type" value="Genomic_DNA"/>
</dbReference>
<dbReference type="AlphaFoldDB" id="A0A8H6FZM7"/>
<evidence type="ECO:0000313" key="3">
    <source>
        <dbReference type="Proteomes" id="UP000578531"/>
    </source>
</evidence>
<dbReference type="Pfam" id="PF06985">
    <property type="entry name" value="HET"/>
    <property type="match status" value="1"/>
</dbReference>
<dbReference type="PANTHER" id="PTHR24148:SF64">
    <property type="entry name" value="HETEROKARYON INCOMPATIBILITY DOMAIN-CONTAINING PROTEIN"/>
    <property type="match status" value="1"/>
</dbReference>
<protein>
    <recommendedName>
        <fullName evidence="1">Heterokaryon incompatibility domain-containing protein</fullName>
    </recommendedName>
</protein>
<dbReference type="PANTHER" id="PTHR24148">
    <property type="entry name" value="ANKYRIN REPEAT DOMAIN-CONTAINING PROTEIN 39 HOMOLOG-RELATED"/>
    <property type="match status" value="1"/>
</dbReference>
<evidence type="ECO:0000313" key="2">
    <source>
        <dbReference type="EMBL" id="KAF6237812.1"/>
    </source>
</evidence>
<reference evidence="2 3" key="1">
    <citation type="journal article" date="2020" name="Genomics">
        <title>Complete, high-quality genomes from long-read metagenomic sequencing of two wolf lichen thalli reveals enigmatic genome architecture.</title>
        <authorList>
            <person name="McKenzie S.K."/>
            <person name="Walston R.F."/>
            <person name="Allen J.L."/>
        </authorList>
    </citation>
    <scope>NUCLEOTIDE SEQUENCE [LARGE SCALE GENOMIC DNA]</scope>
    <source>
        <strain evidence="2">WasteWater2</strain>
    </source>
</reference>